<dbReference type="Pfam" id="PF00635">
    <property type="entry name" value="Motile_Sperm"/>
    <property type="match status" value="1"/>
</dbReference>
<accession>A0AA36M9U5</accession>
<keyword evidence="6" id="KW-1185">Reference proteome</keyword>
<proteinExistence type="predicted"/>
<evidence type="ECO:0000256" key="3">
    <source>
        <dbReference type="SAM" id="MobiDB-lite"/>
    </source>
</evidence>
<name>A0AA36M9U5_CYLNA</name>
<reference evidence="5" key="1">
    <citation type="submission" date="2023-07" db="EMBL/GenBank/DDBJ databases">
        <authorList>
            <consortium name="CYATHOMIX"/>
        </authorList>
    </citation>
    <scope>NUCLEOTIDE SEQUENCE</scope>
    <source>
        <strain evidence="5">N/A</strain>
    </source>
</reference>
<keyword evidence="2" id="KW-0175">Coiled coil</keyword>
<feature type="coiled-coil region" evidence="2">
    <location>
        <begin position="177"/>
        <end position="253"/>
    </location>
</feature>
<dbReference type="Proteomes" id="UP001176961">
    <property type="component" value="Unassembled WGS sequence"/>
</dbReference>
<evidence type="ECO:0000313" key="5">
    <source>
        <dbReference type="EMBL" id="CAJ0601927.1"/>
    </source>
</evidence>
<dbReference type="SUPFAM" id="SSF49354">
    <property type="entry name" value="PapD-like"/>
    <property type="match status" value="1"/>
</dbReference>
<dbReference type="PANTHER" id="PTHR21593">
    <property type="entry name" value="PRION-LIKE- Q/N-RICH -DOMAIN-BEARING PROTEIN PROTEIN"/>
    <property type="match status" value="1"/>
</dbReference>
<evidence type="ECO:0000313" key="6">
    <source>
        <dbReference type="Proteomes" id="UP001176961"/>
    </source>
</evidence>
<dbReference type="InterPro" id="IPR052823">
    <property type="entry name" value="SXP/RAL-2_related"/>
</dbReference>
<gene>
    <name evidence="5" type="ORF">CYNAS_LOCUS13910</name>
</gene>
<feature type="region of interest" description="Disordered" evidence="3">
    <location>
        <begin position="382"/>
        <end position="402"/>
    </location>
</feature>
<comment type="caution">
    <text evidence="5">The sequence shown here is derived from an EMBL/GenBank/DDBJ whole genome shotgun (WGS) entry which is preliminary data.</text>
</comment>
<dbReference type="InterPro" id="IPR013783">
    <property type="entry name" value="Ig-like_fold"/>
</dbReference>
<dbReference type="PROSITE" id="PS50202">
    <property type="entry name" value="MSP"/>
    <property type="match status" value="1"/>
</dbReference>
<keyword evidence="1" id="KW-0963">Cytoplasm</keyword>
<sequence>MISILYTSPKTQQTKIVLYEQISTPVVFLDQTLLVFDIEQSKNASQTINISRVPKAGLVSFRFQTNAPTRYIVSPNCGVLENDKPVPIRIELVENRYNPQHKLIVQAISIPTKEQWKTIWEDPKIEEPGAFQTIWIELGTTLMSLEQTLNLADPSESKGVSVVQLLNASNTKGAGRVKELQDLKAMLRADNETLQKNVEQTKNLKNVIEKQLKERTAEAKELQEKEEKLTAEQDRLNADLARDESELRILKERRGDNCKIIPSFLKGLSTDARKEYYGILRKANETIAQQKQQILEWAGKHNVTDKVKKFDEDLKKHQMEVKKNVTDVLSALPKIHEQFLKIVEDENQSHNQMRHKIEELARNHTKEFDALMYISTHLHVHHRRHHKRHVKKHSKKHAKHYK</sequence>
<evidence type="ECO:0000256" key="1">
    <source>
        <dbReference type="RuleBase" id="RU003425"/>
    </source>
</evidence>
<dbReference type="EMBL" id="CATQJL010000305">
    <property type="protein sequence ID" value="CAJ0601927.1"/>
    <property type="molecule type" value="Genomic_DNA"/>
</dbReference>
<evidence type="ECO:0000256" key="2">
    <source>
        <dbReference type="SAM" id="Coils"/>
    </source>
</evidence>
<feature type="domain" description="MSP" evidence="4">
    <location>
        <begin position="20"/>
        <end position="134"/>
    </location>
</feature>
<comment type="function">
    <text evidence="1">Central component in molecular interactions underlying sperm crawling. Forms an extensive filament system that extends from sperm villipoda, along the leading edge of the pseudopod.</text>
</comment>
<dbReference type="Pfam" id="PF02520">
    <property type="entry name" value="ANIS5_cation-bd"/>
    <property type="match status" value="1"/>
</dbReference>
<dbReference type="InterPro" id="IPR003677">
    <property type="entry name" value="ANIS5_cation-bd"/>
</dbReference>
<protein>
    <recommendedName>
        <fullName evidence="1">Major sperm protein</fullName>
    </recommendedName>
</protein>
<dbReference type="PANTHER" id="PTHR21593:SF36">
    <property type="entry name" value="DUF148 DOMAIN-CONTAINING PROTEIN-RELATED"/>
    <property type="match status" value="1"/>
</dbReference>
<dbReference type="Gene3D" id="2.60.40.10">
    <property type="entry name" value="Immunoglobulins"/>
    <property type="match status" value="1"/>
</dbReference>
<dbReference type="AlphaFoldDB" id="A0AA36M9U5"/>
<keyword evidence="1" id="KW-0206">Cytoskeleton</keyword>
<dbReference type="InterPro" id="IPR008962">
    <property type="entry name" value="PapD-like_sf"/>
</dbReference>
<dbReference type="InterPro" id="IPR000535">
    <property type="entry name" value="MSP_dom"/>
</dbReference>
<evidence type="ECO:0000259" key="4">
    <source>
        <dbReference type="PROSITE" id="PS50202"/>
    </source>
</evidence>
<organism evidence="5 6">
    <name type="scientific">Cylicocyclus nassatus</name>
    <name type="common">Nematode worm</name>
    <dbReference type="NCBI Taxonomy" id="53992"/>
    <lineage>
        <taxon>Eukaryota</taxon>
        <taxon>Metazoa</taxon>
        <taxon>Ecdysozoa</taxon>
        <taxon>Nematoda</taxon>
        <taxon>Chromadorea</taxon>
        <taxon>Rhabditida</taxon>
        <taxon>Rhabditina</taxon>
        <taxon>Rhabditomorpha</taxon>
        <taxon>Strongyloidea</taxon>
        <taxon>Strongylidae</taxon>
        <taxon>Cylicocyclus</taxon>
    </lineage>
</organism>